<evidence type="ECO:0000313" key="2">
    <source>
        <dbReference type="EMBL" id="GFO20251.1"/>
    </source>
</evidence>
<protein>
    <submittedName>
        <fullName evidence="2">Uncharacterized protein</fullName>
    </submittedName>
</protein>
<name>A0AAV4BML2_9GAST</name>
<proteinExistence type="predicted"/>
<sequence>MVQKLVYLGQSLDNWEKTRLILGLQTGISAVKMENKGFKMQSPRQDDLRLSEPSSGQGTGGGARNRDRRVPADRKAGFLSTSSPTLRCIWKTNKAHGI</sequence>
<dbReference type="AlphaFoldDB" id="A0AAV4BML2"/>
<gene>
    <name evidence="2" type="ORF">PoB_004675600</name>
</gene>
<keyword evidence="3" id="KW-1185">Reference proteome</keyword>
<comment type="caution">
    <text evidence="2">The sequence shown here is derived from an EMBL/GenBank/DDBJ whole genome shotgun (WGS) entry which is preliminary data.</text>
</comment>
<feature type="region of interest" description="Disordered" evidence="1">
    <location>
        <begin position="34"/>
        <end position="79"/>
    </location>
</feature>
<reference evidence="2 3" key="1">
    <citation type="journal article" date="2021" name="Elife">
        <title>Chloroplast acquisition without the gene transfer in kleptoplastic sea slugs, Plakobranchus ocellatus.</title>
        <authorList>
            <person name="Maeda T."/>
            <person name="Takahashi S."/>
            <person name="Yoshida T."/>
            <person name="Shimamura S."/>
            <person name="Takaki Y."/>
            <person name="Nagai Y."/>
            <person name="Toyoda A."/>
            <person name="Suzuki Y."/>
            <person name="Arimoto A."/>
            <person name="Ishii H."/>
            <person name="Satoh N."/>
            <person name="Nishiyama T."/>
            <person name="Hasebe M."/>
            <person name="Maruyama T."/>
            <person name="Minagawa J."/>
            <person name="Obokata J."/>
            <person name="Shigenobu S."/>
        </authorList>
    </citation>
    <scope>NUCLEOTIDE SEQUENCE [LARGE SCALE GENOMIC DNA]</scope>
</reference>
<evidence type="ECO:0000256" key="1">
    <source>
        <dbReference type="SAM" id="MobiDB-lite"/>
    </source>
</evidence>
<organism evidence="2 3">
    <name type="scientific">Plakobranchus ocellatus</name>
    <dbReference type="NCBI Taxonomy" id="259542"/>
    <lineage>
        <taxon>Eukaryota</taxon>
        <taxon>Metazoa</taxon>
        <taxon>Spiralia</taxon>
        <taxon>Lophotrochozoa</taxon>
        <taxon>Mollusca</taxon>
        <taxon>Gastropoda</taxon>
        <taxon>Heterobranchia</taxon>
        <taxon>Euthyneura</taxon>
        <taxon>Panpulmonata</taxon>
        <taxon>Sacoglossa</taxon>
        <taxon>Placobranchoidea</taxon>
        <taxon>Plakobranchidae</taxon>
        <taxon>Plakobranchus</taxon>
    </lineage>
</organism>
<evidence type="ECO:0000313" key="3">
    <source>
        <dbReference type="Proteomes" id="UP000735302"/>
    </source>
</evidence>
<accession>A0AAV4BML2</accession>
<dbReference type="Proteomes" id="UP000735302">
    <property type="component" value="Unassembled WGS sequence"/>
</dbReference>
<feature type="compositionally biased region" description="Basic and acidic residues" evidence="1">
    <location>
        <begin position="64"/>
        <end position="76"/>
    </location>
</feature>
<dbReference type="EMBL" id="BLXT01005154">
    <property type="protein sequence ID" value="GFO20251.1"/>
    <property type="molecule type" value="Genomic_DNA"/>
</dbReference>